<proteinExistence type="predicted"/>
<dbReference type="PROSITE" id="PS50206">
    <property type="entry name" value="RHODANESE_3"/>
    <property type="match status" value="1"/>
</dbReference>
<dbReference type="SUPFAM" id="SSF52821">
    <property type="entry name" value="Rhodanese/Cell cycle control phosphatase"/>
    <property type="match status" value="1"/>
</dbReference>
<evidence type="ECO:0000259" key="2">
    <source>
        <dbReference type="PROSITE" id="PS50206"/>
    </source>
</evidence>
<feature type="signal peptide" evidence="1">
    <location>
        <begin position="1"/>
        <end position="20"/>
    </location>
</feature>
<evidence type="ECO:0000313" key="3">
    <source>
        <dbReference type="EMBL" id="QLB41012.1"/>
    </source>
</evidence>
<gene>
    <name evidence="3" type="ORF">HV559_09125</name>
</gene>
<organism evidence="3 4">
    <name type="scientific">Mannheimia pernigra</name>
    <dbReference type="NCBI Taxonomy" id="111844"/>
    <lineage>
        <taxon>Bacteria</taxon>
        <taxon>Pseudomonadati</taxon>
        <taxon>Pseudomonadota</taxon>
        <taxon>Gammaproteobacteria</taxon>
        <taxon>Pasteurellales</taxon>
        <taxon>Pasteurellaceae</taxon>
        <taxon>Mannheimia</taxon>
    </lineage>
</organism>
<dbReference type="SMART" id="SM00450">
    <property type="entry name" value="RHOD"/>
    <property type="match status" value="1"/>
</dbReference>
<dbReference type="InterPro" id="IPR001763">
    <property type="entry name" value="Rhodanese-like_dom"/>
</dbReference>
<dbReference type="Proteomes" id="UP000509660">
    <property type="component" value="Chromosome"/>
</dbReference>
<dbReference type="Pfam" id="PF00581">
    <property type="entry name" value="Rhodanese"/>
    <property type="match status" value="1"/>
</dbReference>
<dbReference type="CDD" id="cd00158">
    <property type="entry name" value="RHOD"/>
    <property type="match status" value="1"/>
</dbReference>
<dbReference type="EMBL" id="CP055306">
    <property type="protein sequence ID" value="QLB41012.1"/>
    <property type="molecule type" value="Genomic_DNA"/>
</dbReference>
<dbReference type="AlphaFoldDB" id="A0A7D5HTM1"/>
<protein>
    <submittedName>
        <fullName evidence="3">Rhodanese-like domain-containing protein</fullName>
    </submittedName>
</protein>
<keyword evidence="4" id="KW-1185">Reference proteome</keyword>
<dbReference type="InterPro" id="IPR050229">
    <property type="entry name" value="GlpE_sulfurtransferase"/>
</dbReference>
<keyword evidence="1" id="KW-0732">Signal</keyword>
<evidence type="ECO:0000313" key="4">
    <source>
        <dbReference type="Proteomes" id="UP000509660"/>
    </source>
</evidence>
<dbReference type="InterPro" id="IPR036873">
    <property type="entry name" value="Rhodanese-like_dom_sf"/>
</dbReference>
<feature type="chain" id="PRO_5032489141" evidence="1">
    <location>
        <begin position="21"/>
        <end position="117"/>
    </location>
</feature>
<evidence type="ECO:0000256" key="1">
    <source>
        <dbReference type="SAM" id="SignalP"/>
    </source>
</evidence>
<reference evidence="3 4" key="1">
    <citation type="submission" date="2020-06" db="EMBL/GenBank/DDBJ databases">
        <title>Mannheimia pernigra sp. nov. isolated from bovine respiratory tract.</title>
        <authorList>
            <person name="Kuhnert P."/>
            <person name="Akarsu-Egger H."/>
        </authorList>
    </citation>
    <scope>NUCLEOTIDE SEQUENCE [LARGE SCALE GENOMIC DNA]</scope>
    <source>
        <strain evidence="3 4">BNO311</strain>
    </source>
</reference>
<dbReference type="RefSeq" id="WP_176810196.1">
    <property type="nucleotide sequence ID" value="NZ_CP055306.1"/>
</dbReference>
<sequence length="117" mass="13127">MKRLGWILGLIMATPIMVNAQETVVKQVQLEKAPGVWIDVRSAEEFQQGHLRGAINLTHIEIAERISEVVPDKDQPIHLYCRSGRRAEVAMSELKKLGYTNVTNHGGYDDLVKSGFN</sequence>
<dbReference type="PANTHER" id="PTHR43031">
    <property type="entry name" value="FAD-DEPENDENT OXIDOREDUCTASE"/>
    <property type="match status" value="1"/>
</dbReference>
<name>A0A7D5HTM1_9PAST</name>
<accession>A0A7D5HTM1</accession>
<dbReference type="PANTHER" id="PTHR43031:SF18">
    <property type="entry name" value="RHODANESE-RELATED SULFURTRANSFERASES"/>
    <property type="match status" value="1"/>
</dbReference>
<dbReference type="Gene3D" id="3.40.250.10">
    <property type="entry name" value="Rhodanese-like domain"/>
    <property type="match status" value="1"/>
</dbReference>
<feature type="domain" description="Rhodanese" evidence="2">
    <location>
        <begin position="31"/>
        <end position="113"/>
    </location>
</feature>